<dbReference type="SUPFAM" id="SSF56059">
    <property type="entry name" value="Glutathione synthetase ATP-binding domain-like"/>
    <property type="match status" value="1"/>
</dbReference>
<keyword evidence="4" id="KW-1185">Reference proteome</keyword>
<dbReference type="EMBL" id="CP139487">
    <property type="protein sequence ID" value="WPU63310.1"/>
    <property type="molecule type" value="Genomic_DNA"/>
</dbReference>
<dbReference type="Pfam" id="PF08443">
    <property type="entry name" value="RimK"/>
    <property type="match status" value="1"/>
</dbReference>
<proteinExistence type="predicted"/>
<dbReference type="GO" id="GO:0018169">
    <property type="term" value="F:ribosomal S6-glutamic acid ligase activity"/>
    <property type="evidence" value="ECO:0007669"/>
    <property type="project" value="TreeGrafter"/>
</dbReference>
<dbReference type="Gene3D" id="3.30.1490.20">
    <property type="entry name" value="ATP-grasp fold, A domain"/>
    <property type="match status" value="1"/>
</dbReference>
<dbReference type="InterPro" id="IPR013651">
    <property type="entry name" value="ATP-grasp_RimK-type"/>
</dbReference>
<gene>
    <name evidence="3" type="ORF">SOO65_11500</name>
</gene>
<dbReference type="PANTHER" id="PTHR21621">
    <property type="entry name" value="RIBOSOMAL PROTEIN S6 MODIFICATION PROTEIN"/>
    <property type="match status" value="1"/>
</dbReference>
<dbReference type="RefSeq" id="WP_321389788.1">
    <property type="nucleotide sequence ID" value="NZ_CP139487.1"/>
</dbReference>
<organism evidence="3 4">
    <name type="scientific">Peredibacter starrii</name>
    <dbReference type="NCBI Taxonomy" id="28202"/>
    <lineage>
        <taxon>Bacteria</taxon>
        <taxon>Pseudomonadati</taxon>
        <taxon>Bdellovibrionota</taxon>
        <taxon>Bacteriovoracia</taxon>
        <taxon>Bacteriovoracales</taxon>
        <taxon>Bacteriovoracaceae</taxon>
        <taxon>Peredibacter</taxon>
    </lineage>
</organism>
<dbReference type="Pfam" id="PF14401">
    <property type="entry name" value="RLAN"/>
    <property type="match status" value="1"/>
</dbReference>
<dbReference type="PROSITE" id="PS50975">
    <property type="entry name" value="ATP_GRASP"/>
    <property type="match status" value="1"/>
</dbReference>
<sequence>MARIIVIVEKLKDWNSYYPVEQLMTPKDYLVNWDEGRFEKDGNKERIKIINLCRNYKYLSNGYYCSLLAEARGHSVIPSVKAVNDLSRSFLYNLQTEDLDMAIQKAFKNQNPSEGFSITIFFGRTDREQLQDVARQVFDLFPAPILHVDFEWNKKWEIHSIRPGSLNALSNTDEDKFASALDHYSGKIWRKPKAKKKYRYDLAILHNPADALPPSDKKALANFIKAGKENDVQVELIEKKDYARIAEYDALFIRETTALNHHTYRFAKKAESDGLVVIDDPMSILRCTNKIYMHNLLKSNNINSPKTIILSSSSPEQLKQAVDEIGLPMIIKIPDGSFSKGVFKVESPEQLIKVTDDLFKKTALLLAQEYFYTDFDWRIGVLNDRALFACKYYMTKGHWQIYDHSKKVKKGVHVGEAETFPISKVPKHVINTALKLSHLVGDSLYGVDVKEKNGKAYVIEINDNPNIDADVEDAISGMDLYHNVIHEFVRRIEEKR</sequence>
<dbReference type="GO" id="GO:0009432">
    <property type="term" value="P:SOS response"/>
    <property type="evidence" value="ECO:0007669"/>
    <property type="project" value="TreeGrafter"/>
</dbReference>
<dbReference type="AlphaFoldDB" id="A0AAX4HJA4"/>
<dbReference type="PANTHER" id="PTHR21621:SF0">
    <property type="entry name" value="BETA-CITRYLGLUTAMATE SYNTHASE B-RELATED"/>
    <property type="match status" value="1"/>
</dbReference>
<dbReference type="InterPro" id="IPR013815">
    <property type="entry name" value="ATP_grasp_subdomain_1"/>
</dbReference>
<name>A0AAX4HJA4_9BACT</name>
<protein>
    <submittedName>
        <fullName evidence="3">RimK family protein</fullName>
    </submittedName>
</protein>
<keyword evidence="1" id="KW-0067">ATP-binding</keyword>
<dbReference type="GO" id="GO:0005737">
    <property type="term" value="C:cytoplasm"/>
    <property type="evidence" value="ECO:0007669"/>
    <property type="project" value="TreeGrafter"/>
</dbReference>
<dbReference type="Gene3D" id="3.40.50.20">
    <property type="match status" value="1"/>
</dbReference>
<evidence type="ECO:0000259" key="2">
    <source>
        <dbReference type="PROSITE" id="PS50975"/>
    </source>
</evidence>
<dbReference type="GO" id="GO:0005524">
    <property type="term" value="F:ATP binding"/>
    <property type="evidence" value="ECO:0007669"/>
    <property type="project" value="UniProtKB-UniRule"/>
</dbReference>
<accession>A0AAX4HJA4</accession>
<dbReference type="KEGG" id="psti:SOO65_11500"/>
<evidence type="ECO:0000256" key="1">
    <source>
        <dbReference type="PROSITE-ProRule" id="PRU00409"/>
    </source>
</evidence>
<dbReference type="GO" id="GO:0046872">
    <property type="term" value="F:metal ion binding"/>
    <property type="evidence" value="ECO:0007669"/>
    <property type="project" value="InterPro"/>
</dbReference>
<dbReference type="Proteomes" id="UP001324634">
    <property type="component" value="Chromosome"/>
</dbReference>
<dbReference type="Gene3D" id="3.30.470.20">
    <property type="entry name" value="ATP-grasp fold, B domain"/>
    <property type="match status" value="1"/>
</dbReference>
<evidence type="ECO:0000313" key="3">
    <source>
        <dbReference type="EMBL" id="WPU63310.1"/>
    </source>
</evidence>
<feature type="domain" description="ATP-grasp" evidence="2">
    <location>
        <begin position="294"/>
        <end position="489"/>
    </location>
</feature>
<evidence type="ECO:0000313" key="4">
    <source>
        <dbReference type="Proteomes" id="UP001324634"/>
    </source>
</evidence>
<dbReference type="InterPro" id="IPR011761">
    <property type="entry name" value="ATP-grasp"/>
</dbReference>
<keyword evidence="1" id="KW-0547">Nucleotide-binding</keyword>
<reference evidence="3 4" key="1">
    <citation type="submission" date="2023-11" db="EMBL/GenBank/DDBJ databases">
        <title>Peredibacter starrii A3.12.</title>
        <authorList>
            <person name="Mitchell R.J."/>
        </authorList>
    </citation>
    <scope>NUCLEOTIDE SEQUENCE [LARGE SCALE GENOMIC DNA]</scope>
    <source>
        <strain evidence="3 4">A3.12</strain>
    </source>
</reference>
<dbReference type="InterPro" id="IPR025839">
    <property type="entry name" value="RLAN_dom"/>
</dbReference>